<evidence type="ECO:0000256" key="2">
    <source>
        <dbReference type="SAM" id="SignalP"/>
    </source>
</evidence>
<evidence type="ECO:0000313" key="4">
    <source>
        <dbReference type="EMBL" id="MDQ0154261.1"/>
    </source>
</evidence>
<evidence type="ECO:0000313" key="5">
    <source>
        <dbReference type="Proteomes" id="UP001231362"/>
    </source>
</evidence>
<reference evidence="4 5" key="1">
    <citation type="submission" date="2023-07" db="EMBL/GenBank/DDBJ databases">
        <title>Genomic Encyclopedia of Type Strains, Phase IV (KMG-IV): sequencing the most valuable type-strain genomes for metagenomic binning, comparative biology and taxonomic classification.</title>
        <authorList>
            <person name="Goeker M."/>
        </authorList>
    </citation>
    <scope>NUCLEOTIDE SEQUENCE [LARGE SCALE GENOMIC DNA]</scope>
    <source>
        <strain evidence="4 5">DSM 23948</strain>
    </source>
</reference>
<dbReference type="InterPro" id="IPR002901">
    <property type="entry name" value="MGlyc_endo_b_GlcNAc-like_dom"/>
</dbReference>
<protein>
    <submittedName>
        <fullName evidence="4">Beta-N-acetylglucosaminidase</fullName>
    </submittedName>
</protein>
<dbReference type="Proteomes" id="UP001231362">
    <property type="component" value="Unassembled WGS sequence"/>
</dbReference>
<feature type="region of interest" description="Disordered" evidence="1">
    <location>
        <begin position="75"/>
        <end position="94"/>
    </location>
</feature>
<dbReference type="InterPro" id="IPR051465">
    <property type="entry name" value="Cell_Envelope_Struct_Comp"/>
</dbReference>
<dbReference type="PANTHER" id="PTHR43308:SF5">
    <property type="entry name" value="S-LAYER PROTEIN _ PEPTIDOGLYCAN ENDO-BETA-N-ACETYLGLUCOSAMINIDASE"/>
    <property type="match status" value="1"/>
</dbReference>
<dbReference type="SMART" id="SM00047">
    <property type="entry name" value="LYZ2"/>
    <property type="match status" value="1"/>
</dbReference>
<dbReference type="Gene3D" id="1.10.530.10">
    <property type="match status" value="1"/>
</dbReference>
<dbReference type="PROSITE" id="PS51272">
    <property type="entry name" value="SLH"/>
    <property type="match status" value="3"/>
</dbReference>
<keyword evidence="5" id="KW-1185">Reference proteome</keyword>
<sequence length="550" mass="61943">MKKYLTAFLALLLFFVYVPVSKAADDIKGHWAEKDLRALVEKGIMTGYPDGTYQPNKAITRAEFAKLVMTTLKQLPTDNGGSTNSEAPEMKDLNPNDPSQWYYADVMAAIQAGIITGFEDSTFRPNQKITREQMATMIMRAVNAREIYSEPATLSFKDKAKIQSYAKEHVQRIVYLEIMNGMDGNVFAPAQDSTRAQVAAVLVRMINKIMNEPEVIYTNYSLTLNEMINKQMAVSPQTDKYRNDKAYVSGDNLTNLVDENGKKYGFIENTTSLDVYEGPGTSFRKVGRMTSILEAPTKVEILNEVENDKLEKWYEIKYGAWRNAKSEDVAYYVNPKNFTPNTKEYFQFLLLSKRAGVTATELNSKILTSSTGILAGKGQAFIDASKKYNINEIYLVSHALLETGSGSSKLAKGITIESIVERDSKGIPKLDENGLPKMKTVPKKTVYNMFGIGAYDSCPEECGAERAYNEGWDTPEKAIIGGAKYISEDYINNASYKQDTLYKMRWNPAKPGTHQYATDIGWAAKQVNRIHQMYQLLDSYLLYYDVPVYK</sequence>
<feature type="chain" id="PRO_5046156508" evidence="2">
    <location>
        <begin position="24"/>
        <end position="550"/>
    </location>
</feature>
<dbReference type="Pfam" id="PF00395">
    <property type="entry name" value="SLH"/>
    <property type="match status" value="3"/>
</dbReference>
<feature type="compositionally biased region" description="Polar residues" evidence="1">
    <location>
        <begin position="75"/>
        <end position="86"/>
    </location>
</feature>
<dbReference type="EMBL" id="JAUSTU010000002">
    <property type="protein sequence ID" value="MDQ0154261.1"/>
    <property type="molecule type" value="Genomic_DNA"/>
</dbReference>
<name>A0ABT9UZZ4_9BACL</name>
<dbReference type="InterPro" id="IPR001119">
    <property type="entry name" value="SLH_dom"/>
</dbReference>
<dbReference type="Pfam" id="PF01832">
    <property type="entry name" value="Glucosaminidase"/>
    <property type="match status" value="1"/>
</dbReference>
<feature type="domain" description="SLH" evidence="3">
    <location>
        <begin position="19"/>
        <end position="82"/>
    </location>
</feature>
<accession>A0ABT9UZZ4</accession>
<feature type="domain" description="SLH" evidence="3">
    <location>
        <begin position="153"/>
        <end position="216"/>
    </location>
</feature>
<feature type="domain" description="SLH" evidence="3">
    <location>
        <begin position="89"/>
        <end position="152"/>
    </location>
</feature>
<dbReference type="PANTHER" id="PTHR43308">
    <property type="entry name" value="OUTER MEMBRANE PROTEIN ALPHA-RELATED"/>
    <property type="match status" value="1"/>
</dbReference>
<gene>
    <name evidence="4" type="ORF">J2S07_000565</name>
</gene>
<proteinExistence type="predicted"/>
<evidence type="ECO:0000259" key="3">
    <source>
        <dbReference type="PROSITE" id="PS51272"/>
    </source>
</evidence>
<comment type="caution">
    <text evidence="4">The sequence shown here is derived from an EMBL/GenBank/DDBJ whole genome shotgun (WGS) entry which is preliminary data.</text>
</comment>
<feature type="signal peptide" evidence="2">
    <location>
        <begin position="1"/>
        <end position="23"/>
    </location>
</feature>
<evidence type="ECO:0000256" key="1">
    <source>
        <dbReference type="SAM" id="MobiDB-lite"/>
    </source>
</evidence>
<keyword evidence="2" id="KW-0732">Signal</keyword>
<organism evidence="4 5">
    <name type="scientific">Anoxybacillus andreesenii</name>
    <dbReference type="NCBI Taxonomy" id="1325932"/>
    <lineage>
        <taxon>Bacteria</taxon>
        <taxon>Bacillati</taxon>
        <taxon>Bacillota</taxon>
        <taxon>Bacilli</taxon>
        <taxon>Bacillales</taxon>
        <taxon>Anoxybacillaceae</taxon>
        <taxon>Anoxybacillus</taxon>
    </lineage>
</organism>